<name>B8XGZ5_BUTIS</name>
<dbReference type="InterPro" id="IPR036574">
    <property type="entry name" value="Scorpion_toxin-like_sf"/>
</dbReference>
<protein>
    <submittedName>
        <fullName evidence="10">Putative alpha toxin Tx763</fullName>
    </submittedName>
</protein>
<dbReference type="InterPro" id="IPR003614">
    <property type="entry name" value="Knottins"/>
</dbReference>
<reference evidence="10" key="1">
    <citation type="submission" date="2008-10" db="EMBL/GenBank/DDBJ databases">
        <title>Buthus occitanus israelis scorpion toxin.</title>
        <authorList>
            <person name="Zilberberg N."/>
            <person name="Kozminsky-Atias A."/>
        </authorList>
    </citation>
    <scope>NUCLEOTIDE SEQUENCE</scope>
</reference>
<dbReference type="GO" id="GO:0005576">
    <property type="term" value="C:extracellular region"/>
    <property type="evidence" value="ECO:0007669"/>
    <property type="project" value="UniProtKB-SubCell"/>
</dbReference>
<evidence type="ECO:0000256" key="2">
    <source>
        <dbReference type="ARBA" id="ARBA00022525"/>
    </source>
</evidence>
<keyword evidence="7" id="KW-1015">Disulfide bond</keyword>
<organism evidence="10">
    <name type="scientific">Buthus israelis</name>
    <name type="common">Israeli scorpion</name>
    <name type="synonym">Buthus occitanus israelis</name>
    <dbReference type="NCBI Taxonomy" id="2899555"/>
    <lineage>
        <taxon>Eukaryota</taxon>
        <taxon>Metazoa</taxon>
        <taxon>Ecdysozoa</taxon>
        <taxon>Arthropoda</taxon>
        <taxon>Chelicerata</taxon>
        <taxon>Arachnida</taxon>
        <taxon>Scorpiones</taxon>
        <taxon>Buthida</taxon>
        <taxon>Buthoidea</taxon>
        <taxon>Buthidae</taxon>
        <taxon>Buthus</taxon>
    </lineage>
</organism>
<keyword evidence="5" id="KW-0872">Ion channel impairing toxin</keyword>
<dbReference type="Pfam" id="PF00537">
    <property type="entry name" value="Toxin_3"/>
    <property type="match status" value="1"/>
</dbReference>
<dbReference type="EMBL" id="FJ360784">
    <property type="protein sequence ID" value="ACJ23104.1"/>
    <property type="molecule type" value="mRNA"/>
</dbReference>
<dbReference type="GO" id="GO:0090729">
    <property type="term" value="F:toxin activity"/>
    <property type="evidence" value="ECO:0007669"/>
    <property type="project" value="UniProtKB-KW"/>
</dbReference>
<evidence type="ECO:0000256" key="4">
    <source>
        <dbReference type="ARBA" id="ARBA00022699"/>
    </source>
</evidence>
<keyword evidence="8" id="KW-0732">Signal</keyword>
<dbReference type="SMART" id="SM00505">
    <property type="entry name" value="Knot1"/>
    <property type="match status" value="1"/>
</dbReference>
<dbReference type="GO" id="GO:0006952">
    <property type="term" value="P:defense response"/>
    <property type="evidence" value="ECO:0007669"/>
    <property type="project" value="InterPro"/>
</dbReference>
<dbReference type="InterPro" id="IPR002061">
    <property type="entry name" value="Scorpion_toxinL/defensin"/>
</dbReference>
<evidence type="ECO:0000313" key="10">
    <source>
        <dbReference type="EMBL" id="ACJ23104.1"/>
    </source>
</evidence>
<dbReference type="PRINTS" id="PR00285">
    <property type="entry name" value="SCORPNTOXIN"/>
</dbReference>
<dbReference type="AlphaFoldDB" id="B8XGZ5"/>
<feature type="chain" id="PRO_5002878819" evidence="8">
    <location>
        <begin position="20"/>
        <end position="86"/>
    </location>
</feature>
<evidence type="ECO:0000256" key="1">
    <source>
        <dbReference type="ARBA" id="ARBA00004613"/>
    </source>
</evidence>
<feature type="signal peptide" evidence="8">
    <location>
        <begin position="1"/>
        <end position="19"/>
    </location>
</feature>
<accession>B8XGZ5</accession>
<feature type="domain" description="LCN-type CS-alpha/beta" evidence="9">
    <location>
        <begin position="21"/>
        <end position="85"/>
    </location>
</feature>
<dbReference type="SUPFAM" id="SSF57095">
    <property type="entry name" value="Scorpion toxin-like"/>
    <property type="match status" value="1"/>
</dbReference>
<dbReference type="Gene3D" id="3.30.30.10">
    <property type="entry name" value="Knottin, scorpion toxin-like"/>
    <property type="match status" value="1"/>
</dbReference>
<comment type="subcellular location">
    <subcellularLocation>
        <location evidence="1">Secreted</location>
    </subcellularLocation>
</comment>
<evidence type="ECO:0000256" key="8">
    <source>
        <dbReference type="SAM" id="SignalP"/>
    </source>
</evidence>
<keyword evidence="2" id="KW-0964">Secreted</keyword>
<evidence type="ECO:0000256" key="7">
    <source>
        <dbReference type="ARBA" id="ARBA00023157"/>
    </source>
</evidence>
<evidence type="ECO:0000256" key="6">
    <source>
        <dbReference type="ARBA" id="ARBA00022910"/>
    </source>
</evidence>
<keyword evidence="6" id="KW-0738">Voltage-gated sodium channel impairing toxin</keyword>
<dbReference type="CDD" id="cd23106">
    <property type="entry name" value="neurotoxins_LC_scorpion"/>
    <property type="match status" value="1"/>
</dbReference>
<keyword evidence="3" id="KW-0800">Toxin</keyword>
<dbReference type="InterPro" id="IPR044062">
    <property type="entry name" value="LCN-type_CS_alpha_beta_dom"/>
</dbReference>
<keyword evidence="4" id="KW-0528">Neurotoxin</keyword>
<dbReference type="PROSITE" id="PS51863">
    <property type="entry name" value="LCN_CSAB"/>
    <property type="match status" value="1"/>
</dbReference>
<dbReference type="InterPro" id="IPR018218">
    <property type="entry name" value="Scorpion_toxinL"/>
</dbReference>
<proteinExistence type="evidence at transcript level"/>
<evidence type="ECO:0000256" key="5">
    <source>
        <dbReference type="ARBA" id="ARBA00022872"/>
    </source>
</evidence>
<sequence length="86" mass="9459">MNYLVVISLAFLLMTGVESVHDGYISQPENCVYHCFPGSSGCDTLCKEKGAKRGQCGYKLSFGTACWCEGLPDKVRTKIEGKKCTR</sequence>
<evidence type="ECO:0000256" key="3">
    <source>
        <dbReference type="ARBA" id="ARBA00022656"/>
    </source>
</evidence>
<evidence type="ECO:0000259" key="9">
    <source>
        <dbReference type="PROSITE" id="PS51863"/>
    </source>
</evidence>
<dbReference type="GO" id="GO:0019871">
    <property type="term" value="F:sodium channel inhibitor activity"/>
    <property type="evidence" value="ECO:0007669"/>
    <property type="project" value="InterPro"/>
</dbReference>